<dbReference type="Gene3D" id="2.40.50.100">
    <property type="match status" value="1"/>
</dbReference>
<dbReference type="InterPro" id="IPR011053">
    <property type="entry name" value="Single_hybrid_motif"/>
</dbReference>
<name>A0A433HX01_9BACI</name>
<keyword evidence="3" id="KW-1185">Reference proteome</keyword>
<feature type="domain" description="Lipoyl-binding" evidence="1">
    <location>
        <begin position="17"/>
        <end position="83"/>
    </location>
</feature>
<evidence type="ECO:0000313" key="3">
    <source>
        <dbReference type="Proteomes" id="UP000267430"/>
    </source>
</evidence>
<evidence type="ECO:0000313" key="2">
    <source>
        <dbReference type="EMBL" id="RUQ32817.1"/>
    </source>
</evidence>
<dbReference type="RefSeq" id="WP_126863108.1">
    <property type="nucleotide sequence ID" value="NZ_JAUSTX010000029.1"/>
</dbReference>
<protein>
    <recommendedName>
        <fullName evidence="1">Lipoyl-binding domain-containing protein</fullName>
    </recommendedName>
</protein>
<dbReference type="OrthoDB" id="2639611at2"/>
<organism evidence="2 3">
    <name type="scientific">Peribacillus cavernae</name>
    <dbReference type="NCBI Taxonomy" id="1674310"/>
    <lineage>
        <taxon>Bacteria</taxon>
        <taxon>Bacillati</taxon>
        <taxon>Bacillota</taxon>
        <taxon>Bacilli</taxon>
        <taxon>Bacillales</taxon>
        <taxon>Bacillaceae</taxon>
        <taxon>Peribacillus</taxon>
    </lineage>
</organism>
<dbReference type="EMBL" id="RYZZ01000001">
    <property type="protein sequence ID" value="RUQ32817.1"/>
    <property type="molecule type" value="Genomic_DNA"/>
</dbReference>
<dbReference type="AlphaFoldDB" id="A0A433HX01"/>
<dbReference type="InterPro" id="IPR000089">
    <property type="entry name" value="Biotin_lipoyl"/>
</dbReference>
<dbReference type="SUPFAM" id="SSF51230">
    <property type="entry name" value="Single hybrid motif"/>
    <property type="match status" value="1"/>
</dbReference>
<reference evidence="2 3" key="1">
    <citation type="submission" date="2018-12" db="EMBL/GenBank/DDBJ databases">
        <title>Bacillus chawlae sp. nov., Bacillus glennii sp. nov., and Bacillus saganii sp. nov. Isolated from the Vehicle Assembly Building at Kennedy Space Center where the Viking Spacecraft were Assembled.</title>
        <authorList>
            <person name="Seuylemezian A."/>
            <person name="Vaishampayan P."/>
        </authorList>
    </citation>
    <scope>NUCLEOTIDE SEQUENCE [LARGE SCALE GENOMIC DNA]</scope>
    <source>
        <strain evidence="2 3">L5</strain>
    </source>
</reference>
<dbReference type="Proteomes" id="UP000267430">
    <property type="component" value="Unassembled WGS sequence"/>
</dbReference>
<proteinExistence type="predicted"/>
<accession>A0A433HX01</accession>
<comment type="caution">
    <text evidence="2">The sequence shown here is derived from an EMBL/GenBank/DDBJ whole genome shotgun (WGS) entry which is preliminary data.</text>
</comment>
<sequence length="84" mass="9401">MIIRELMTTRWDNKELITCPSFGTVEKVIVQPGDRINEGQPLFLIKTEQGSLEQISVMITGTLELLNIKIGDKVNPGMVLARMS</sequence>
<evidence type="ECO:0000259" key="1">
    <source>
        <dbReference type="Pfam" id="PF00364"/>
    </source>
</evidence>
<gene>
    <name evidence="2" type="ORF">ELQ35_01655</name>
</gene>
<dbReference type="Pfam" id="PF00364">
    <property type="entry name" value="Biotin_lipoyl"/>
    <property type="match status" value="1"/>
</dbReference>
<dbReference type="CDD" id="cd06850">
    <property type="entry name" value="biotinyl_domain"/>
    <property type="match status" value="1"/>
</dbReference>